<name>A0AAD5SGV6_9FUNG</name>
<dbReference type="AlphaFoldDB" id="A0AAD5SGV6"/>
<evidence type="ECO:0000256" key="6">
    <source>
        <dbReference type="ARBA" id="ARBA00023133"/>
    </source>
</evidence>
<dbReference type="SUPFAM" id="SSF102886">
    <property type="entry name" value="Coproporphyrinogen III oxidase"/>
    <property type="match status" value="1"/>
</dbReference>
<dbReference type="GO" id="GO:0005737">
    <property type="term" value="C:cytoplasm"/>
    <property type="evidence" value="ECO:0007669"/>
    <property type="project" value="TreeGrafter"/>
</dbReference>
<evidence type="ECO:0000256" key="5">
    <source>
        <dbReference type="ARBA" id="ARBA00023002"/>
    </source>
</evidence>
<comment type="subunit">
    <text evidence="3">Homodimer.</text>
</comment>
<proteinExistence type="inferred from homology"/>
<gene>
    <name evidence="8" type="primary">HEM13</name>
    <name evidence="8" type="ORF">HK097_005239</name>
</gene>
<keyword evidence="6" id="KW-0350">Heme biosynthesis</keyword>
<evidence type="ECO:0000313" key="8">
    <source>
        <dbReference type="EMBL" id="KAJ3053012.1"/>
    </source>
</evidence>
<comment type="pathway">
    <text evidence="1">Porphyrin-containing compound metabolism; protoporphyrin-IX biosynthesis; protoporphyrinogen-IX from coproporphyrinogen-III (O2 route): step 1/1.</text>
</comment>
<sequence>MQPSEPSPTHPMRYKMTHLVRSLQKQITSRIESLEGPNGARFLVDKWTRTEGGEGISCIMQDGDVFEKGGVNISIVASKAPEGMLNHMRARKREGIEKGKNYEMFVAGISTVMHPRNPYVPTVHFNYRYFELREEGKGENEEPVAAWFGGGCDLTPVYLFEEDATHFHTTIKSACDAHDQTYYTRFKSWCDTYFHNTHRNEARGIGGIFFDDLEEVKGGKSKEELFAFVKSCGESFLEQYIPIVEKRMGMRWGEWERRWQQVRRGRYVEFNLVHDRGTKFGLATPGVRIESVLMSLPLTARWEYKMVPEKGSPEEKLVNVLQHPREWA</sequence>
<dbReference type="Proteomes" id="UP001212841">
    <property type="component" value="Unassembled WGS sequence"/>
</dbReference>
<protein>
    <recommendedName>
        <fullName evidence="4">coproporphyrinogen oxidase</fullName>
        <ecNumber evidence="4">1.3.3.3</ecNumber>
    </recommendedName>
</protein>
<dbReference type="PANTHER" id="PTHR10755">
    <property type="entry name" value="COPROPORPHYRINOGEN III OXIDASE, MITOCHONDRIAL"/>
    <property type="match status" value="1"/>
</dbReference>
<evidence type="ECO:0000256" key="4">
    <source>
        <dbReference type="ARBA" id="ARBA00012869"/>
    </source>
</evidence>
<dbReference type="GO" id="GO:0006782">
    <property type="term" value="P:protoporphyrinogen IX biosynthetic process"/>
    <property type="evidence" value="ECO:0007669"/>
    <property type="project" value="TreeGrafter"/>
</dbReference>
<evidence type="ECO:0000256" key="1">
    <source>
        <dbReference type="ARBA" id="ARBA00005168"/>
    </source>
</evidence>
<evidence type="ECO:0000313" key="9">
    <source>
        <dbReference type="Proteomes" id="UP001212841"/>
    </source>
</evidence>
<keyword evidence="7" id="KW-0627">Porphyrin biosynthesis</keyword>
<dbReference type="PIRSF" id="PIRSF000166">
    <property type="entry name" value="Coproporphyri_ox"/>
    <property type="match status" value="1"/>
</dbReference>
<dbReference type="EC" id="1.3.3.3" evidence="4"/>
<organism evidence="8 9">
    <name type="scientific">Rhizophlyctis rosea</name>
    <dbReference type="NCBI Taxonomy" id="64517"/>
    <lineage>
        <taxon>Eukaryota</taxon>
        <taxon>Fungi</taxon>
        <taxon>Fungi incertae sedis</taxon>
        <taxon>Chytridiomycota</taxon>
        <taxon>Chytridiomycota incertae sedis</taxon>
        <taxon>Chytridiomycetes</taxon>
        <taxon>Rhizophlyctidales</taxon>
        <taxon>Rhizophlyctidaceae</taxon>
        <taxon>Rhizophlyctis</taxon>
    </lineage>
</organism>
<dbReference type="InterPro" id="IPR036406">
    <property type="entry name" value="Coprogen_oxidase_aer_sf"/>
</dbReference>
<reference evidence="8" key="1">
    <citation type="submission" date="2020-05" db="EMBL/GenBank/DDBJ databases">
        <title>Phylogenomic resolution of chytrid fungi.</title>
        <authorList>
            <person name="Stajich J.E."/>
            <person name="Amses K."/>
            <person name="Simmons R."/>
            <person name="Seto K."/>
            <person name="Myers J."/>
            <person name="Bonds A."/>
            <person name="Quandt C.A."/>
            <person name="Barry K."/>
            <person name="Liu P."/>
            <person name="Grigoriev I."/>
            <person name="Longcore J.E."/>
            <person name="James T.Y."/>
        </authorList>
    </citation>
    <scope>NUCLEOTIDE SEQUENCE</scope>
    <source>
        <strain evidence="8">JEL0318</strain>
    </source>
</reference>
<keyword evidence="9" id="KW-1185">Reference proteome</keyword>
<dbReference type="Pfam" id="PF01218">
    <property type="entry name" value="Coprogen_oxidas"/>
    <property type="match status" value="1"/>
</dbReference>
<dbReference type="GO" id="GO:0004109">
    <property type="term" value="F:coproporphyrinogen oxidase activity"/>
    <property type="evidence" value="ECO:0007669"/>
    <property type="project" value="UniProtKB-EC"/>
</dbReference>
<keyword evidence="5" id="KW-0560">Oxidoreductase</keyword>
<dbReference type="InterPro" id="IPR001260">
    <property type="entry name" value="Coprogen_oxidase_aer"/>
</dbReference>
<comment type="similarity">
    <text evidence="2">Belongs to the aerobic coproporphyrinogen-III oxidase family.</text>
</comment>
<comment type="caution">
    <text evidence="8">The sequence shown here is derived from an EMBL/GenBank/DDBJ whole genome shotgun (WGS) entry which is preliminary data.</text>
</comment>
<dbReference type="EMBL" id="JADGJD010000246">
    <property type="protein sequence ID" value="KAJ3053012.1"/>
    <property type="molecule type" value="Genomic_DNA"/>
</dbReference>
<accession>A0AAD5SGV6</accession>
<dbReference type="NCBIfam" id="NF003727">
    <property type="entry name" value="PRK05330.1"/>
    <property type="match status" value="1"/>
</dbReference>
<dbReference type="PANTHER" id="PTHR10755:SF0">
    <property type="entry name" value="OXYGEN-DEPENDENT COPROPORPHYRINOGEN-III OXIDASE, MITOCHONDRIAL"/>
    <property type="match status" value="1"/>
</dbReference>
<evidence type="ECO:0000256" key="3">
    <source>
        <dbReference type="ARBA" id="ARBA00011738"/>
    </source>
</evidence>
<evidence type="ECO:0000256" key="2">
    <source>
        <dbReference type="ARBA" id="ARBA00010644"/>
    </source>
</evidence>
<dbReference type="Gene3D" id="3.40.1500.10">
    <property type="entry name" value="Coproporphyrinogen III oxidase, aerobic"/>
    <property type="match status" value="1"/>
</dbReference>
<dbReference type="FunFam" id="3.40.1500.10:FF:000002">
    <property type="entry name" value="oxygen-dependent coproporphyrinogen-III oxidase, mitochondrial"/>
    <property type="match status" value="1"/>
</dbReference>
<dbReference type="PRINTS" id="PR00073">
    <property type="entry name" value="COPRGNOXDASE"/>
</dbReference>
<evidence type="ECO:0000256" key="7">
    <source>
        <dbReference type="ARBA" id="ARBA00023244"/>
    </source>
</evidence>